<keyword evidence="4" id="KW-0812">Transmembrane</keyword>
<dbReference type="Pfam" id="PF11741">
    <property type="entry name" value="AMIN"/>
    <property type="match status" value="1"/>
</dbReference>
<dbReference type="CDD" id="cd02696">
    <property type="entry name" value="MurNAc-LAA"/>
    <property type="match status" value="1"/>
</dbReference>
<keyword evidence="4" id="KW-1133">Transmembrane helix</keyword>
<dbReference type="PANTHER" id="PTHR30404:SF0">
    <property type="entry name" value="N-ACETYLMURAMOYL-L-ALANINE AMIDASE AMIC"/>
    <property type="match status" value="1"/>
</dbReference>
<organism evidence="6 7">
    <name type="scientific">Roseibium alexandrii</name>
    <dbReference type="NCBI Taxonomy" id="388408"/>
    <lineage>
        <taxon>Bacteria</taxon>
        <taxon>Pseudomonadati</taxon>
        <taxon>Pseudomonadota</taxon>
        <taxon>Alphaproteobacteria</taxon>
        <taxon>Hyphomicrobiales</taxon>
        <taxon>Stappiaceae</taxon>
        <taxon>Roseibium</taxon>
    </lineage>
</organism>
<name>A0A0M7AG66_9HYPH</name>
<protein>
    <recommendedName>
        <fullName evidence="2">N-acetylmuramoyl-L-alanine amidase</fullName>
        <ecNumber evidence="2">3.5.1.28</ecNumber>
    </recommendedName>
</protein>
<feature type="transmembrane region" description="Helical" evidence="4">
    <location>
        <begin position="21"/>
        <end position="46"/>
    </location>
</feature>
<comment type="catalytic activity">
    <reaction evidence="1">
        <text>Hydrolyzes the link between N-acetylmuramoyl residues and L-amino acid residues in certain cell-wall glycopeptides.</text>
        <dbReference type="EC" id="3.5.1.28"/>
    </reaction>
</comment>
<sequence>MRMADNTKLLRSPASSGLARVLTIASAVQLVIALAVLSLAIIMSAYGSQVLASEKPVISAARIAGDEDRTRIVFELNAQVTPVISALGTPYRLILDLPEVTFAFDKRAQNAEQGLVRDWRFGLFAVGKSRVVVDLVAPVRVDKTLFLPSIDDQPSRLVIDLVRASDEEFAKFVSDTRSKRTASREDAAPKTDLMTAQRANSKPVIVLDPGHGGIDYGAIGVGGTLEKAIVLEFSKLLRDKLLESDLYQIHLTRDDDTFIPLGERVQIGHDLAADLFISIHADSVVRGKKLARGATVYTLSDRASDDLAEELAASENMSDIIAGVELEEEPTEVTDILLDLARRETRSFSVYFAKTLIGEWQSAVRLIRNPHRSAGFRVLKAHDVPSVLVELGYLSNAHDEKLLISEEWRERMADAMTEAIHSFFRPRLAGRDGAVSQ</sequence>
<dbReference type="InterPro" id="IPR002508">
    <property type="entry name" value="MurNAc-LAA_cat"/>
</dbReference>
<dbReference type="AlphaFoldDB" id="A0A0M7AG66"/>
<dbReference type="GO" id="GO:0008745">
    <property type="term" value="F:N-acetylmuramoyl-L-alanine amidase activity"/>
    <property type="evidence" value="ECO:0007669"/>
    <property type="project" value="UniProtKB-EC"/>
</dbReference>
<dbReference type="Pfam" id="PF01520">
    <property type="entry name" value="Amidase_3"/>
    <property type="match status" value="1"/>
</dbReference>
<keyword evidence="3 6" id="KW-0378">Hydrolase</keyword>
<evidence type="ECO:0000313" key="7">
    <source>
        <dbReference type="Proteomes" id="UP000053235"/>
    </source>
</evidence>
<proteinExistence type="predicted"/>
<dbReference type="InterPro" id="IPR050695">
    <property type="entry name" value="N-acetylmuramoyl_amidase_3"/>
</dbReference>
<gene>
    <name evidence="6" type="primary">amiC_2</name>
    <name evidence="6" type="ORF">LAX5112_03537</name>
</gene>
<evidence type="ECO:0000256" key="3">
    <source>
        <dbReference type="ARBA" id="ARBA00022801"/>
    </source>
</evidence>
<dbReference type="GO" id="GO:0030288">
    <property type="term" value="C:outer membrane-bounded periplasmic space"/>
    <property type="evidence" value="ECO:0007669"/>
    <property type="project" value="TreeGrafter"/>
</dbReference>
<feature type="domain" description="MurNAc-LAA" evidence="5">
    <location>
        <begin position="265"/>
        <end position="421"/>
    </location>
</feature>
<dbReference type="SUPFAM" id="SSF53187">
    <property type="entry name" value="Zn-dependent exopeptidases"/>
    <property type="match status" value="1"/>
</dbReference>
<dbReference type="PANTHER" id="PTHR30404">
    <property type="entry name" value="N-ACETYLMURAMOYL-L-ALANINE AMIDASE"/>
    <property type="match status" value="1"/>
</dbReference>
<evidence type="ECO:0000256" key="1">
    <source>
        <dbReference type="ARBA" id="ARBA00001561"/>
    </source>
</evidence>
<evidence type="ECO:0000313" key="6">
    <source>
        <dbReference type="EMBL" id="CTQ73416.1"/>
    </source>
</evidence>
<dbReference type="Gene3D" id="2.60.40.3500">
    <property type="match status" value="1"/>
</dbReference>
<keyword evidence="7" id="KW-1185">Reference proteome</keyword>
<dbReference type="Proteomes" id="UP000053235">
    <property type="component" value="Unassembled WGS sequence"/>
</dbReference>
<evidence type="ECO:0000259" key="5">
    <source>
        <dbReference type="SMART" id="SM00646"/>
    </source>
</evidence>
<evidence type="ECO:0000256" key="4">
    <source>
        <dbReference type="SAM" id="Phobius"/>
    </source>
</evidence>
<dbReference type="SMART" id="SM00646">
    <property type="entry name" value="Ami_3"/>
    <property type="match status" value="1"/>
</dbReference>
<dbReference type="EC" id="3.5.1.28" evidence="2"/>
<dbReference type="InterPro" id="IPR021731">
    <property type="entry name" value="AMIN_dom"/>
</dbReference>
<reference evidence="7" key="1">
    <citation type="submission" date="2015-07" db="EMBL/GenBank/DDBJ databases">
        <authorList>
            <person name="Rodrigo-Torres Lidia"/>
            <person name="Arahal R.David."/>
        </authorList>
    </citation>
    <scope>NUCLEOTIDE SEQUENCE [LARGE SCALE GENOMIC DNA]</scope>
    <source>
        <strain evidence="7">CECT 5112</strain>
    </source>
</reference>
<accession>A0A0M7AG66</accession>
<dbReference type="EMBL" id="CXWD01000014">
    <property type="protein sequence ID" value="CTQ73416.1"/>
    <property type="molecule type" value="Genomic_DNA"/>
</dbReference>
<keyword evidence="4" id="KW-0472">Membrane</keyword>
<dbReference type="GO" id="GO:0009253">
    <property type="term" value="P:peptidoglycan catabolic process"/>
    <property type="evidence" value="ECO:0007669"/>
    <property type="project" value="InterPro"/>
</dbReference>
<dbReference type="Gene3D" id="3.40.630.40">
    <property type="entry name" value="Zn-dependent exopeptidases"/>
    <property type="match status" value="1"/>
</dbReference>
<evidence type="ECO:0000256" key="2">
    <source>
        <dbReference type="ARBA" id="ARBA00011901"/>
    </source>
</evidence>
<dbReference type="STRING" id="388408.LAX5112_03537"/>